<evidence type="ECO:0000256" key="1">
    <source>
        <dbReference type="SAM" id="SignalP"/>
    </source>
</evidence>
<gene>
    <name evidence="2" type="ORF">IWX46DRAFT_42984</name>
</gene>
<dbReference type="EMBL" id="JBBPDW010000010">
    <property type="protein sequence ID" value="KAK7548852.1"/>
    <property type="molecule type" value="Genomic_DNA"/>
</dbReference>
<accession>A0ABR1MGT7</accession>
<feature type="chain" id="PRO_5046933448" description="ABM domain-containing protein" evidence="1">
    <location>
        <begin position="19"/>
        <end position="164"/>
    </location>
</feature>
<evidence type="ECO:0000313" key="2">
    <source>
        <dbReference type="EMBL" id="KAK7548852.1"/>
    </source>
</evidence>
<evidence type="ECO:0008006" key="4">
    <source>
        <dbReference type="Google" id="ProtNLM"/>
    </source>
</evidence>
<organism evidence="2 3">
    <name type="scientific">Phyllosticta citricarpa</name>
    <dbReference type="NCBI Taxonomy" id="55181"/>
    <lineage>
        <taxon>Eukaryota</taxon>
        <taxon>Fungi</taxon>
        <taxon>Dikarya</taxon>
        <taxon>Ascomycota</taxon>
        <taxon>Pezizomycotina</taxon>
        <taxon>Dothideomycetes</taxon>
        <taxon>Dothideomycetes incertae sedis</taxon>
        <taxon>Botryosphaeriales</taxon>
        <taxon>Phyllostictaceae</taxon>
        <taxon>Phyllosticta</taxon>
    </lineage>
</organism>
<keyword evidence="3" id="KW-1185">Reference proteome</keyword>
<sequence>MVETFPCQLMCVCIYVFAYSFLSSSSSSSSAAAAAKSEIFNFAFSRALESKTEQGCKSLSHYSAKDASTPPITSSAAIFIHSAHRRTAAEATFRRLKRHGRGTGRITREREYFESQREGEGGYVCVTLWRSAEMMRALSGRAAGRFEGWMKSLGQEGKGWDGRE</sequence>
<keyword evidence="1" id="KW-0732">Signal</keyword>
<feature type="signal peptide" evidence="1">
    <location>
        <begin position="1"/>
        <end position="18"/>
    </location>
</feature>
<evidence type="ECO:0000313" key="3">
    <source>
        <dbReference type="Proteomes" id="UP001365128"/>
    </source>
</evidence>
<comment type="caution">
    <text evidence="2">The sequence shown here is derived from an EMBL/GenBank/DDBJ whole genome shotgun (WGS) entry which is preliminary data.</text>
</comment>
<proteinExistence type="predicted"/>
<dbReference type="Proteomes" id="UP001365128">
    <property type="component" value="Unassembled WGS sequence"/>
</dbReference>
<name>A0ABR1MGT7_9PEZI</name>
<protein>
    <recommendedName>
        <fullName evidence="4">ABM domain-containing protein</fullName>
    </recommendedName>
</protein>
<reference evidence="2 3" key="1">
    <citation type="submission" date="2024-04" db="EMBL/GenBank/DDBJ databases">
        <title>Phyllosticta paracitricarpa is synonymous to the EU quarantine fungus P. citricarpa based on phylogenomic analyses.</title>
        <authorList>
            <consortium name="Lawrence Berkeley National Laboratory"/>
            <person name="Van Ingen-Buijs V.A."/>
            <person name="Van Westerhoven A.C."/>
            <person name="Haridas S."/>
            <person name="Skiadas P."/>
            <person name="Martin F."/>
            <person name="Groenewald J.Z."/>
            <person name="Crous P.W."/>
            <person name="Seidl M.F."/>
        </authorList>
    </citation>
    <scope>NUCLEOTIDE SEQUENCE [LARGE SCALE GENOMIC DNA]</scope>
    <source>
        <strain evidence="2 3">CBS 122670</strain>
    </source>
</reference>